<keyword evidence="4" id="KW-0732">Signal</keyword>
<dbReference type="InterPro" id="IPR032675">
    <property type="entry name" value="LRR_dom_sf"/>
</dbReference>
<dbReference type="PANTHER" id="PTHR48063">
    <property type="entry name" value="LRR RECEPTOR-LIKE KINASE"/>
    <property type="match status" value="1"/>
</dbReference>
<organism evidence="10 12">
    <name type="scientific">Ziziphus jujuba var. spinosa</name>
    <dbReference type="NCBI Taxonomy" id="714518"/>
    <lineage>
        <taxon>Eukaryota</taxon>
        <taxon>Viridiplantae</taxon>
        <taxon>Streptophyta</taxon>
        <taxon>Embryophyta</taxon>
        <taxon>Tracheophyta</taxon>
        <taxon>Spermatophyta</taxon>
        <taxon>Magnoliopsida</taxon>
        <taxon>eudicotyledons</taxon>
        <taxon>Gunneridae</taxon>
        <taxon>Pentapetalae</taxon>
        <taxon>rosids</taxon>
        <taxon>fabids</taxon>
        <taxon>Rosales</taxon>
        <taxon>Rhamnaceae</taxon>
        <taxon>Paliureae</taxon>
        <taxon>Ziziphus</taxon>
    </lineage>
</organism>
<evidence type="ECO:0000256" key="9">
    <source>
        <dbReference type="ARBA" id="ARBA00023180"/>
    </source>
</evidence>
<dbReference type="SUPFAM" id="SSF52058">
    <property type="entry name" value="L domain-like"/>
    <property type="match status" value="1"/>
</dbReference>
<evidence type="ECO:0000256" key="7">
    <source>
        <dbReference type="ARBA" id="ARBA00023136"/>
    </source>
</evidence>
<dbReference type="AlphaFoldDB" id="A0A978VK69"/>
<dbReference type="InterPro" id="IPR001611">
    <property type="entry name" value="Leu-rich_rpt"/>
</dbReference>
<keyword evidence="8" id="KW-0675">Receptor</keyword>
<gene>
    <name evidence="11" type="ORF">FEM48_Zijuj03G0125600</name>
    <name evidence="10" type="ORF">FEM48_Zijuj04G0136200</name>
</gene>
<evidence type="ECO:0000256" key="8">
    <source>
        <dbReference type="ARBA" id="ARBA00023170"/>
    </source>
</evidence>
<comment type="caution">
    <text evidence="10">The sequence shown here is derived from an EMBL/GenBank/DDBJ whole genome shotgun (WGS) entry which is preliminary data.</text>
</comment>
<sequence length="137" mass="15398">MAEVAVVIKGREVEYSSMLNLVKSMDLSSNSLYGEIPVELTSLKLQTLNLSNNHLVGEIPSNIGDMRWLESLDMSKNQLSGPIPRSFSNLTFLSYLNLSYNSFTGAFRGILSFQPSMSQAEKTSIWDLNSYQPRPWL</sequence>
<dbReference type="Proteomes" id="UP000813462">
    <property type="component" value="Unassembled WGS sequence"/>
</dbReference>
<evidence type="ECO:0000256" key="2">
    <source>
        <dbReference type="ARBA" id="ARBA00022614"/>
    </source>
</evidence>
<dbReference type="InterPro" id="IPR046956">
    <property type="entry name" value="RLP23-like"/>
</dbReference>
<evidence type="ECO:0000256" key="3">
    <source>
        <dbReference type="ARBA" id="ARBA00022692"/>
    </source>
</evidence>
<evidence type="ECO:0000256" key="1">
    <source>
        <dbReference type="ARBA" id="ARBA00004479"/>
    </source>
</evidence>
<keyword evidence="2" id="KW-0433">Leucine-rich repeat</keyword>
<dbReference type="EMBL" id="JAEACU010000004">
    <property type="protein sequence ID" value="KAH7533488.1"/>
    <property type="molecule type" value="Genomic_DNA"/>
</dbReference>
<protein>
    <submittedName>
        <fullName evidence="10">Uncharacterized protein</fullName>
    </submittedName>
</protein>
<dbReference type="FunFam" id="3.80.10.10:FF:000383">
    <property type="entry name" value="Leucine-rich repeat receptor protein kinase EMS1"/>
    <property type="match status" value="1"/>
</dbReference>
<evidence type="ECO:0000256" key="4">
    <source>
        <dbReference type="ARBA" id="ARBA00022729"/>
    </source>
</evidence>
<keyword evidence="5" id="KW-0677">Repeat</keyword>
<evidence type="ECO:0000313" key="10">
    <source>
        <dbReference type="EMBL" id="KAH7533488.1"/>
    </source>
</evidence>
<evidence type="ECO:0000256" key="6">
    <source>
        <dbReference type="ARBA" id="ARBA00022989"/>
    </source>
</evidence>
<evidence type="ECO:0000313" key="12">
    <source>
        <dbReference type="Proteomes" id="UP000813462"/>
    </source>
</evidence>
<proteinExistence type="predicted"/>
<keyword evidence="6" id="KW-1133">Transmembrane helix</keyword>
<dbReference type="GO" id="GO:0016020">
    <property type="term" value="C:membrane"/>
    <property type="evidence" value="ECO:0007669"/>
    <property type="project" value="UniProtKB-SubCell"/>
</dbReference>
<dbReference type="Pfam" id="PF00560">
    <property type="entry name" value="LRR_1"/>
    <property type="match status" value="1"/>
</dbReference>
<accession>A0A978VK69</accession>
<evidence type="ECO:0000256" key="5">
    <source>
        <dbReference type="ARBA" id="ARBA00022737"/>
    </source>
</evidence>
<keyword evidence="3" id="KW-0812">Transmembrane</keyword>
<reference evidence="10" key="1">
    <citation type="journal article" date="2021" name="Front. Plant Sci.">
        <title>Chromosome-Scale Genome Assembly for Chinese Sour Jujube and Insights Into Its Genome Evolution and Domestication Signature.</title>
        <authorList>
            <person name="Shen L.-Y."/>
            <person name="Luo H."/>
            <person name="Wang X.-L."/>
            <person name="Wang X.-M."/>
            <person name="Qiu X.-J."/>
            <person name="Liu H."/>
            <person name="Zhou S.-S."/>
            <person name="Jia K.-H."/>
            <person name="Nie S."/>
            <person name="Bao Y.-T."/>
            <person name="Zhang R.-G."/>
            <person name="Yun Q.-Z."/>
            <person name="Chai Y.-H."/>
            <person name="Lu J.-Y."/>
            <person name="Li Y."/>
            <person name="Zhao S.-W."/>
            <person name="Mao J.-F."/>
            <person name="Jia S.-G."/>
            <person name="Mao Y.-M."/>
        </authorList>
    </citation>
    <scope>NUCLEOTIDE SEQUENCE</scope>
    <source>
        <strain evidence="10">AT0</strain>
        <tissue evidence="10">Leaf</tissue>
    </source>
</reference>
<keyword evidence="9" id="KW-0325">Glycoprotein</keyword>
<name>A0A978VK69_ZIZJJ</name>
<dbReference type="EMBL" id="JAEACU010000003">
    <property type="protein sequence ID" value="KAH7537745.1"/>
    <property type="molecule type" value="Genomic_DNA"/>
</dbReference>
<dbReference type="PANTHER" id="PTHR48063:SF90">
    <property type="entry name" value="OS11G0565920 PROTEIN"/>
    <property type="match status" value="1"/>
</dbReference>
<comment type="subcellular location">
    <subcellularLocation>
        <location evidence="1">Membrane</location>
        <topology evidence="1">Single-pass type I membrane protein</topology>
    </subcellularLocation>
</comment>
<evidence type="ECO:0000313" key="11">
    <source>
        <dbReference type="EMBL" id="KAH7537745.1"/>
    </source>
</evidence>
<dbReference type="PRINTS" id="PR00019">
    <property type="entry name" value="LEURICHRPT"/>
</dbReference>
<keyword evidence="7" id="KW-0472">Membrane</keyword>
<dbReference type="Gene3D" id="3.80.10.10">
    <property type="entry name" value="Ribonuclease Inhibitor"/>
    <property type="match status" value="1"/>
</dbReference>
<dbReference type="Pfam" id="PF13855">
    <property type="entry name" value="LRR_8"/>
    <property type="match status" value="1"/>
</dbReference>